<feature type="domain" description="Beta-lactamase hydrolase-like protein phosphatase-like" evidence="1">
    <location>
        <begin position="6"/>
        <end position="108"/>
    </location>
</feature>
<dbReference type="InterPro" id="IPR005939">
    <property type="entry name" value="BLH_phosphatase-like"/>
</dbReference>
<dbReference type="CDD" id="cd14503">
    <property type="entry name" value="PTP-bact"/>
    <property type="match status" value="1"/>
</dbReference>
<evidence type="ECO:0000313" key="3">
    <source>
        <dbReference type="Proteomes" id="UP001143307"/>
    </source>
</evidence>
<accession>A0ABT3SWK8</accession>
<comment type="caution">
    <text evidence="2">The sequence shown here is derived from an EMBL/GenBank/DDBJ whole genome shotgun (WGS) entry which is preliminary data.</text>
</comment>
<organism evidence="2 3">
    <name type="scientific">Candidatus Seongchinamella marina</name>
    <dbReference type="NCBI Taxonomy" id="2518990"/>
    <lineage>
        <taxon>Bacteria</taxon>
        <taxon>Pseudomonadati</taxon>
        <taxon>Pseudomonadota</taxon>
        <taxon>Gammaproteobacteria</taxon>
        <taxon>Cellvibrionales</taxon>
        <taxon>Halieaceae</taxon>
        <taxon>Seongchinamella</taxon>
    </lineage>
</organism>
<dbReference type="InterPro" id="IPR029021">
    <property type="entry name" value="Prot-tyrosine_phosphatase-like"/>
</dbReference>
<evidence type="ECO:0000259" key="1">
    <source>
        <dbReference type="Pfam" id="PF04273"/>
    </source>
</evidence>
<dbReference type="Pfam" id="PF04273">
    <property type="entry name" value="BLH_phosphatase"/>
    <property type="match status" value="1"/>
</dbReference>
<name>A0ABT3SWK8_9GAMM</name>
<dbReference type="Gene3D" id="3.90.190.10">
    <property type="entry name" value="Protein tyrosine phosphatase superfamily"/>
    <property type="match status" value="1"/>
</dbReference>
<dbReference type="RefSeq" id="WP_279253161.1">
    <property type="nucleotide sequence ID" value="NZ_SHNP01000004.1"/>
</dbReference>
<dbReference type="EMBL" id="SHNP01000004">
    <property type="protein sequence ID" value="MCX2974382.1"/>
    <property type="molecule type" value="Genomic_DNA"/>
</dbReference>
<proteinExistence type="predicted"/>
<sequence>MNSYKLTETLAVSGQISAELVADIAAAGYKVLLNNRPDGEEGGQPSSAEIAEAAVAAGLEYHHIPVTAINFPGEHLKEMADLFDDAERPVFAFCRTGTRCANLWVLSQEPEQREQAAGHARGIGFDLSMAARALS</sequence>
<protein>
    <submittedName>
        <fullName evidence="2">TIGR01244 family phosphatase</fullName>
    </submittedName>
</protein>
<dbReference type="NCBIfam" id="TIGR01244">
    <property type="entry name" value="TIGR01244 family sulfur transferase"/>
    <property type="match status" value="1"/>
</dbReference>
<dbReference type="Proteomes" id="UP001143307">
    <property type="component" value="Unassembled WGS sequence"/>
</dbReference>
<gene>
    <name evidence="2" type="ORF">EYC87_12390</name>
</gene>
<dbReference type="SUPFAM" id="SSF52799">
    <property type="entry name" value="(Phosphotyrosine protein) phosphatases II"/>
    <property type="match status" value="1"/>
</dbReference>
<reference evidence="2" key="1">
    <citation type="submission" date="2019-02" db="EMBL/GenBank/DDBJ databases">
        <authorList>
            <person name="Li S.-H."/>
        </authorList>
    </citation>
    <scope>NUCLEOTIDE SEQUENCE</scope>
    <source>
        <strain evidence="2">IMCC8485</strain>
    </source>
</reference>
<keyword evidence="3" id="KW-1185">Reference proteome</keyword>
<evidence type="ECO:0000313" key="2">
    <source>
        <dbReference type="EMBL" id="MCX2974382.1"/>
    </source>
</evidence>